<evidence type="ECO:0000313" key="2">
    <source>
        <dbReference type="Proteomes" id="UP000322530"/>
    </source>
</evidence>
<dbReference type="AlphaFoldDB" id="A0A5A5TEJ5"/>
<name>A0A5A5TEJ5_9CHLR</name>
<accession>A0A5A5TEJ5</accession>
<gene>
    <name evidence="1" type="ORF">KDI_35450</name>
</gene>
<dbReference type="Proteomes" id="UP000322530">
    <property type="component" value="Unassembled WGS sequence"/>
</dbReference>
<organism evidence="1 2">
    <name type="scientific">Dictyobacter arantiisoli</name>
    <dbReference type="NCBI Taxonomy" id="2014874"/>
    <lineage>
        <taxon>Bacteria</taxon>
        <taxon>Bacillati</taxon>
        <taxon>Chloroflexota</taxon>
        <taxon>Ktedonobacteria</taxon>
        <taxon>Ktedonobacterales</taxon>
        <taxon>Dictyobacteraceae</taxon>
        <taxon>Dictyobacter</taxon>
    </lineage>
</organism>
<evidence type="ECO:0008006" key="3">
    <source>
        <dbReference type="Google" id="ProtNLM"/>
    </source>
</evidence>
<protein>
    <recommendedName>
        <fullName evidence="3">TfoX N-terminal domain-containing protein</fullName>
    </recommendedName>
</protein>
<proteinExistence type="predicted"/>
<keyword evidence="2" id="KW-1185">Reference proteome</keyword>
<evidence type="ECO:0000313" key="1">
    <source>
        <dbReference type="EMBL" id="GCF09981.1"/>
    </source>
</evidence>
<comment type="caution">
    <text evidence="1">The sequence shown here is derived from an EMBL/GenBank/DDBJ whole genome shotgun (WGS) entry which is preliminary data.</text>
</comment>
<sequence>MLVRGSLVLKLPKKRVDALVDSGAGVRYDPRHDGRLMKEWIVLDRASQVEWLPLAQEAMEFVGSK</sequence>
<reference evidence="1 2" key="1">
    <citation type="submission" date="2019-01" db="EMBL/GenBank/DDBJ databases">
        <title>Draft genome sequence of Dictyobacter sp. Uno17.</title>
        <authorList>
            <person name="Wang C.M."/>
            <person name="Zheng Y."/>
            <person name="Sakai Y."/>
            <person name="Abe K."/>
            <person name="Yokota A."/>
            <person name="Yabe S."/>
        </authorList>
    </citation>
    <scope>NUCLEOTIDE SEQUENCE [LARGE SCALE GENOMIC DNA]</scope>
    <source>
        <strain evidence="1 2">Uno17</strain>
    </source>
</reference>
<dbReference type="EMBL" id="BIXY01000056">
    <property type="protein sequence ID" value="GCF09981.1"/>
    <property type="molecule type" value="Genomic_DNA"/>
</dbReference>
<dbReference type="OrthoDB" id="8779526at2"/>